<gene>
    <name evidence="3" type="ORF">BBAD15_g2418</name>
</gene>
<evidence type="ECO:0000313" key="4">
    <source>
        <dbReference type="Proteomes" id="UP000030106"/>
    </source>
</evidence>
<dbReference type="Proteomes" id="UP000030106">
    <property type="component" value="Unassembled WGS sequence"/>
</dbReference>
<comment type="caution">
    <text evidence="3">The sequence shown here is derived from an EMBL/GenBank/DDBJ whole genome shotgun (WGS) entry which is preliminary data.</text>
</comment>
<reference evidence="3 4" key="1">
    <citation type="submission" date="2012-10" db="EMBL/GenBank/DDBJ databases">
        <title>Genome sequencing and analysis of entomopathogenic fungi Beauveria bassiana D1-5.</title>
        <authorList>
            <person name="Li Q."/>
            <person name="Wang L."/>
            <person name="Zhang Z."/>
            <person name="Wang Q."/>
            <person name="Ren J."/>
            <person name="Wang M."/>
            <person name="Xu W."/>
            <person name="Wang J."/>
            <person name="Lu Y."/>
            <person name="Du Q."/>
            <person name="Sun Z."/>
        </authorList>
    </citation>
    <scope>NUCLEOTIDE SEQUENCE [LARGE SCALE GENOMIC DNA]</scope>
    <source>
        <strain evidence="3 4">D1-5</strain>
    </source>
</reference>
<sequence>MVYIYTLLLLSLTWSALGATTQNDRRGVDVLSRTRVSSQGSAVMGLHRREDEKASSAAIKKLEEDRRAISPELDQAWEKMRTAIQAAEDAISDQHKEIEERAMKALEAAFLASDDSIPKEIKQEQDDAVRNFEATRDGLPEEIKSKLEENRLALEEAWEREYASETDADSPSASSVAPGSTASATPES</sequence>
<accession>A0A0A2VZP5</accession>
<evidence type="ECO:0000256" key="2">
    <source>
        <dbReference type="SAM" id="SignalP"/>
    </source>
</evidence>
<name>A0A0A2VZP5_BEABA</name>
<dbReference type="OrthoDB" id="4868355at2759"/>
<dbReference type="AlphaFoldDB" id="A0A0A2VZP5"/>
<feature type="compositionally biased region" description="Low complexity" evidence="1">
    <location>
        <begin position="169"/>
        <end position="188"/>
    </location>
</feature>
<feature type="signal peptide" evidence="2">
    <location>
        <begin position="1"/>
        <end position="18"/>
    </location>
</feature>
<feature type="chain" id="PRO_5002007372" evidence="2">
    <location>
        <begin position="19"/>
        <end position="188"/>
    </location>
</feature>
<dbReference type="EMBL" id="ANFO01000167">
    <property type="protein sequence ID" value="KGQ11852.1"/>
    <property type="molecule type" value="Genomic_DNA"/>
</dbReference>
<proteinExistence type="predicted"/>
<feature type="region of interest" description="Disordered" evidence="1">
    <location>
        <begin position="158"/>
        <end position="188"/>
    </location>
</feature>
<evidence type="ECO:0000313" key="3">
    <source>
        <dbReference type="EMBL" id="KGQ11852.1"/>
    </source>
</evidence>
<organism evidence="3 4">
    <name type="scientific">Beauveria bassiana D1-5</name>
    <dbReference type="NCBI Taxonomy" id="1245745"/>
    <lineage>
        <taxon>Eukaryota</taxon>
        <taxon>Fungi</taxon>
        <taxon>Dikarya</taxon>
        <taxon>Ascomycota</taxon>
        <taxon>Pezizomycotina</taxon>
        <taxon>Sordariomycetes</taxon>
        <taxon>Hypocreomycetidae</taxon>
        <taxon>Hypocreales</taxon>
        <taxon>Cordycipitaceae</taxon>
        <taxon>Beauveria</taxon>
    </lineage>
</organism>
<protein>
    <submittedName>
        <fullName evidence="3">Uncharacterized protein</fullName>
    </submittedName>
</protein>
<dbReference type="HOGENOM" id="CLU_1440809_0_0_1"/>
<keyword evidence="2" id="KW-0732">Signal</keyword>
<evidence type="ECO:0000256" key="1">
    <source>
        <dbReference type="SAM" id="MobiDB-lite"/>
    </source>
</evidence>